<accession>A0ABT4AB11</accession>
<organism evidence="1 2">
    <name type="scientific">Archangium lansingense</name>
    <dbReference type="NCBI Taxonomy" id="2995310"/>
    <lineage>
        <taxon>Bacteria</taxon>
        <taxon>Pseudomonadati</taxon>
        <taxon>Myxococcota</taxon>
        <taxon>Myxococcia</taxon>
        <taxon>Myxococcales</taxon>
        <taxon>Cystobacterineae</taxon>
        <taxon>Archangiaceae</taxon>
        <taxon>Archangium</taxon>
    </lineage>
</organism>
<evidence type="ECO:0000313" key="1">
    <source>
        <dbReference type="EMBL" id="MCY1078830.1"/>
    </source>
</evidence>
<sequence length="46" mass="4878">MGEVVVLGLVKGTAFDSGHATLEPSAIAEKFWELHQGCKDASVNFS</sequence>
<keyword evidence="2" id="KW-1185">Reference proteome</keyword>
<dbReference type="RefSeq" id="WP_267537590.1">
    <property type="nucleotide sequence ID" value="NZ_JAPNKA010000001.1"/>
</dbReference>
<name>A0ABT4AB11_9BACT</name>
<evidence type="ECO:0000313" key="2">
    <source>
        <dbReference type="Proteomes" id="UP001207654"/>
    </source>
</evidence>
<dbReference type="EMBL" id="JAPNKA010000001">
    <property type="protein sequence ID" value="MCY1078830.1"/>
    <property type="molecule type" value="Genomic_DNA"/>
</dbReference>
<dbReference type="Proteomes" id="UP001207654">
    <property type="component" value="Unassembled WGS sequence"/>
</dbReference>
<comment type="caution">
    <text evidence="1">The sequence shown here is derived from an EMBL/GenBank/DDBJ whole genome shotgun (WGS) entry which is preliminary data.</text>
</comment>
<gene>
    <name evidence="1" type="ORF">OV287_30650</name>
</gene>
<proteinExistence type="predicted"/>
<reference evidence="1 2" key="1">
    <citation type="submission" date="2022-11" db="EMBL/GenBank/DDBJ databases">
        <title>Minimal conservation of predation-associated metabolite biosynthetic gene clusters underscores biosynthetic potential of Myxococcota including descriptions for ten novel species: Archangium lansinium sp. nov., Myxococcus landrumus sp. nov., Nannocystis bai.</title>
        <authorList>
            <person name="Ahearne A."/>
            <person name="Stevens C."/>
            <person name="Phillips K."/>
        </authorList>
    </citation>
    <scope>NUCLEOTIDE SEQUENCE [LARGE SCALE GENOMIC DNA]</scope>
    <source>
        <strain evidence="1 2">MIWBW</strain>
    </source>
</reference>
<protein>
    <submittedName>
        <fullName evidence="1">Uncharacterized protein</fullName>
    </submittedName>
</protein>